<dbReference type="Proteomes" id="UP000219338">
    <property type="component" value="Unassembled WGS sequence"/>
</dbReference>
<proteinExistence type="predicted"/>
<evidence type="ECO:0000313" key="1">
    <source>
        <dbReference type="EMBL" id="SJL13055.1"/>
    </source>
</evidence>
<dbReference type="OrthoDB" id="10412968at2759"/>
<evidence type="ECO:0000313" key="2">
    <source>
        <dbReference type="Proteomes" id="UP000219338"/>
    </source>
</evidence>
<gene>
    <name evidence="1" type="ORF">ARMOST_16492</name>
</gene>
<keyword evidence="2" id="KW-1185">Reference proteome</keyword>
<protein>
    <submittedName>
        <fullName evidence="1">Uncharacterized protein</fullName>
    </submittedName>
</protein>
<sequence length="179" mass="19479">MATTTSTLFNLDANISQEERQVPMPLQNPSYASYIGNTHHIPPTEIQFFNGYPNPHLAPSFFPIMLFSFTHGNSIFATSNLGASMMPPAPTMPSTMMEGIIDSNLTPVLSNNTPNSTLCARVQETPEMTIGVIKHCNLQGKMVNGMSKHAELPNSATNRPGPTNPDDLTEALELFTLNS</sequence>
<accession>A0A284RWE1</accession>
<name>A0A284RWE1_ARMOS</name>
<organism evidence="1 2">
    <name type="scientific">Armillaria ostoyae</name>
    <name type="common">Armillaria root rot fungus</name>
    <dbReference type="NCBI Taxonomy" id="47428"/>
    <lineage>
        <taxon>Eukaryota</taxon>
        <taxon>Fungi</taxon>
        <taxon>Dikarya</taxon>
        <taxon>Basidiomycota</taxon>
        <taxon>Agaricomycotina</taxon>
        <taxon>Agaricomycetes</taxon>
        <taxon>Agaricomycetidae</taxon>
        <taxon>Agaricales</taxon>
        <taxon>Marasmiineae</taxon>
        <taxon>Physalacriaceae</taxon>
        <taxon>Armillaria</taxon>
    </lineage>
</organism>
<reference evidence="2" key="1">
    <citation type="journal article" date="2017" name="Nat. Ecol. Evol.">
        <title>Genome expansion and lineage-specific genetic innovations in the forest pathogenic fungi Armillaria.</title>
        <authorList>
            <person name="Sipos G."/>
            <person name="Prasanna A.N."/>
            <person name="Walter M.C."/>
            <person name="O'Connor E."/>
            <person name="Balint B."/>
            <person name="Krizsan K."/>
            <person name="Kiss B."/>
            <person name="Hess J."/>
            <person name="Varga T."/>
            <person name="Slot J."/>
            <person name="Riley R."/>
            <person name="Boka B."/>
            <person name="Rigling D."/>
            <person name="Barry K."/>
            <person name="Lee J."/>
            <person name="Mihaltcheva S."/>
            <person name="LaButti K."/>
            <person name="Lipzen A."/>
            <person name="Waldron R."/>
            <person name="Moloney N.M."/>
            <person name="Sperisen C."/>
            <person name="Kredics L."/>
            <person name="Vagvoelgyi C."/>
            <person name="Patrignani A."/>
            <person name="Fitzpatrick D."/>
            <person name="Nagy I."/>
            <person name="Doyle S."/>
            <person name="Anderson J.B."/>
            <person name="Grigoriev I.V."/>
            <person name="Gueldener U."/>
            <person name="Muensterkoetter M."/>
            <person name="Nagy L.G."/>
        </authorList>
    </citation>
    <scope>NUCLEOTIDE SEQUENCE [LARGE SCALE GENOMIC DNA]</scope>
    <source>
        <strain evidence="2">C18/9</strain>
    </source>
</reference>
<dbReference type="EMBL" id="FUEG01000019">
    <property type="protein sequence ID" value="SJL13055.1"/>
    <property type="molecule type" value="Genomic_DNA"/>
</dbReference>
<dbReference type="AlphaFoldDB" id="A0A284RWE1"/>